<dbReference type="Proteomes" id="UP000003163">
    <property type="component" value="Unassembled WGS sequence"/>
</dbReference>
<feature type="non-terminal residue" evidence="1">
    <location>
        <position position="1"/>
    </location>
</feature>
<reference evidence="1 2" key="1">
    <citation type="submission" date="2011-08" db="EMBL/GenBank/DDBJ databases">
        <authorList>
            <person name="Liu Z.J."/>
            <person name="Shi F.L."/>
            <person name="Lu J.Q."/>
            <person name="Li M."/>
            <person name="Wang Z.L."/>
        </authorList>
    </citation>
    <scope>NUCLEOTIDE SEQUENCE [LARGE SCALE GENOMIC DNA]</scope>
    <source>
        <strain evidence="1 2">USNM 41457</strain>
    </source>
</reference>
<dbReference type="AlphaFoldDB" id="J9DPF3"/>
<dbReference type="InParanoid" id="J9DPF3"/>
<dbReference type="VEuPathDB" id="MicrosporidiaDB:EDEG_04226"/>
<comment type="caution">
    <text evidence="1">The sequence shown here is derived from an EMBL/GenBank/DDBJ whole genome shotgun (WGS) entry which is preliminary data.</text>
</comment>
<proteinExistence type="predicted"/>
<sequence length="131" mass="14946">LSTLNSSDISKYENKLESLMREYDLLNAQVSKKSSLPMNELFILFKQKREFIESLVNLKIESFEAIETGFKMTCKAGSAKIFLTVENNALSDISTDTPIVNRETRFIIENAIKNNNPKYALMHLSSIFSNK</sequence>
<organism evidence="1 2">
    <name type="scientific">Edhazardia aedis (strain USNM 41457)</name>
    <name type="common">Microsporidian parasite</name>
    <dbReference type="NCBI Taxonomy" id="1003232"/>
    <lineage>
        <taxon>Eukaryota</taxon>
        <taxon>Fungi</taxon>
        <taxon>Fungi incertae sedis</taxon>
        <taxon>Microsporidia</taxon>
        <taxon>Edhazardia</taxon>
    </lineage>
</organism>
<dbReference type="HOGENOM" id="CLU_1932515_0_0_1"/>
<gene>
    <name evidence="1" type="ORF">EDEG_04226</name>
</gene>
<dbReference type="EMBL" id="AFBI03001027">
    <property type="protein sequence ID" value="EJW04425.1"/>
    <property type="molecule type" value="Genomic_DNA"/>
</dbReference>
<keyword evidence="2" id="KW-1185">Reference proteome</keyword>
<accession>J9DPF3</accession>
<name>J9DPF3_EDHAE</name>
<evidence type="ECO:0000313" key="1">
    <source>
        <dbReference type="EMBL" id="EJW04425.1"/>
    </source>
</evidence>
<evidence type="ECO:0000313" key="2">
    <source>
        <dbReference type="Proteomes" id="UP000003163"/>
    </source>
</evidence>
<reference evidence="2" key="2">
    <citation type="submission" date="2015-07" db="EMBL/GenBank/DDBJ databases">
        <title>Contrasting host-pathogen interactions and genome evolution in two generalist and specialist microsporidian pathogens of mosquitoes.</title>
        <authorList>
            <consortium name="The Broad Institute Genomics Platform"/>
            <consortium name="The Broad Institute Genome Sequencing Center for Infectious Disease"/>
            <person name="Cuomo C.A."/>
            <person name="Sanscrainte N.D."/>
            <person name="Goldberg J.M."/>
            <person name="Heiman D."/>
            <person name="Young S."/>
            <person name="Zeng Q."/>
            <person name="Becnel J.J."/>
            <person name="Birren B.W."/>
        </authorList>
    </citation>
    <scope>NUCLEOTIDE SEQUENCE [LARGE SCALE GENOMIC DNA]</scope>
    <source>
        <strain evidence="2">USNM 41457</strain>
    </source>
</reference>
<protein>
    <submittedName>
        <fullName evidence="1">Uncharacterized protein</fullName>
    </submittedName>
</protein>